<dbReference type="Gene3D" id="3.30.40.10">
    <property type="entry name" value="Zinc/RING finger domain, C3HC4 (zinc finger)"/>
    <property type="match status" value="2"/>
</dbReference>
<dbReference type="SUPFAM" id="SSF57850">
    <property type="entry name" value="RING/U-box"/>
    <property type="match status" value="1"/>
</dbReference>
<feature type="compositionally biased region" description="Low complexity" evidence="4">
    <location>
        <begin position="236"/>
        <end position="247"/>
    </location>
</feature>
<feature type="domain" description="RING-type" evidence="5">
    <location>
        <begin position="29"/>
        <end position="66"/>
    </location>
</feature>
<keyword evidence="2" id="KW-0862">Zinc</keyword>
<evidence type="ECO:0000256" key="3">
    <source>
        <dbReference type="PROSITE-ProRule" id="PRU00175"/>
    </source>
</evidence>
<dbReference type="PANTHER" id="PTHR10131:SF94">
    <property type="entry name" value="TNF RECEPTOR-ASSOCIATED FACTOR 4"/>
    <property type="match status" value="1"/>
</dbReference>
<accession>A0A815XLT0</accession>
<proteinExistence type="predicted"/>
<dbReference type="PANTHER" id="PTHR10131">
    <property type="entry name" value="TNF RECEPTOR ASSOCIATED FACTOR"/>
    <property type="match status" value="1"/>
</dbReference>
<dbReference type="Pfam" id="PF13923">
    <property type="entry name" value="zf-C3HC4_2"/>
    <property type="match status" value="1"/>
</dbReference>
<dbReference type="EMBL" id="CAJNOM010000768">
    <property type="protein sequence ID" value="CAF1559162.1"/>
    <property type="molecule type" value="Genomic_DNA"/>
</dbReference>
<keyword evidence="1 3" id="KW-0863">Zinc-finger</keyword>
<keyword evidence="8" id="KW-1185">Reference proteome</keyword>
<dbReference type="OrthoDB" id="9049620at2759"/>
<dbReference type="PROSITE" id="PS50089">
    <property type="entry name" value="ZF_RING_2"/>
    <property type="match status" value="1"/>
</dbReference>
<evidence type="ECO:0000313" key="6">
    <source>
        <dbReference type="EMBL" id="CAF1274335.1"/>
    </source>
</evidence>
<dbReference type="InterPro" id="IPR001841">
    <property type="entry name" value="Znf_RING"/>
</dbReference>
<name>A0A815XLT0_9BILA</name>
<dbReference type="SUPFAM" id="SSF49599">
    <property type="entry name" value="TRAF domain-like"/>
    <property type="match status" value="1"/>
</dbReference>
<dbReference type="GO" id="GO:0008270">
    <property type="term" value="F:zinc ion binding"/>
    <property type="evidence" value="ECO:0007669"/>
    <property type="project" value="UniProtKB-KW"/>
</dbReference>
<evidence type="ECO:0000313" key="7">
    <source>
        <dbReference type="EMBL" id="CAF1559162.1"/>
    </source>
</evidence>
<sequence>MAIRKTIVRTESLSTDRVHGYFDDDIVTCPICTNILSKPVTCKTCENSFCLKCIRLWLNEKPNSCPFNCHFQERKPPPILIKLLSKLKLNCQYNLNGCTILIPYEALEKHELHECLFRLTQCSNCSKEMLYNELEDHQNNDCLPKQLTCLICDTMYYQKEGHEYIDCLQKQVQIMDAATRSPGKKPLSQHPFAKRLRLLHAREQTNENYAQRIQSQNDTQDFTPSAPIYQPPSPQPSHSESMAAAAASVRPSNETLRISTINFSKIPNAKKEGDHIPNGYAAFNWENIYYMFEEHVRNKSQLQGFINAYTNSRTCVAYNGRGNAMSIFLPNTRHTFGLHSFEAMSVYHDNFKLTITSYRSNDVFSVKNIILTKKPTLFEINWEQIDKITFTPAKIYETNRPETFVLTCLNLVL</sequence>
<organism evidence="7 8">
    <name type="scientific">Adineta steineri</name>
    <dbReference type="NCBI Taxonomy" id="433720"/>
    <lineage>
        <taxon>Eukaryota</taxon>
        <taxon>Metazoa</taxon>
        <taxon>Spiralia</taxon>
        <taxon>Gnathifera</taxon>
        <taxon>Rotifera</taxon>
        <taxon>Eurotatoria</taxon>
        <taxon>Bdelloidea</taxon>
        <taxon>Adinetida</taxon>
        <taxon>Adinetidae</taxon>
        <taxon>Adineta</taxon>
    </lineage>
</organism>
<gene>
    <name evidence="6" type="ORF">BJG266_LOCUS30844</name>
    <name evidence="7" type="ORF">QVE165_LOCUS47753</name>
</gene>
<evidence type="ECO:0000313" key="8">
    <source>
        <dbReference type="Proteomes" id="UP000663832"/>
    </source>
</evidence>
<reference evidence="7" key="1">
    <citation type="submission" date="2021-02" db="EMBL/GenBank/DDBJ databases">
        <authorList>
            <person name="Nowell W R."/>
        </authorList>
    </citation>
    <scope>NUCLEOTIDE SEQUENCE</scope>
</reference>
<dbReference type="Proteomes" id="UP000663877">
    <property type="component" value="Unassembled WGS sequence"/>
</dbReference>
<dbReference type="AlphaFoldDB" id="A0A815XLT0"/>
<evidence type="ECO:0000259" key="5">
    <source>
        <dbReference type="PROSITE" id="PS50089"/>
    </source>
</evidence>
<evidence type="ECO:0000256" key="4">
    <source>
        <dbReference type="SAM" id="MobiDB-lite"/>
    </source>
</evidence>
<dbReference type="Proteomes" id="UP000663832">
    <property type="component" value="Unassembled WGS sequence"/>
</dbReference>
<dbReference type="EMBL" id="CAJNOI010000420">
    <property type="protein sequence ID" value="CAF1274335.1"/>
    <property type="molecule type" value="Genomic_DNA"/>
</dbReference>
<keyword evidence="1 3" id="KW-0479">Metal-binding</keyword>
<feature type="region of interest" description="Disordered" evidence="4">
    <location>
        <begin position="216"/>
        <end position="248"/>
    </location>
</feature>
<comment type="caution">
    <text evidence="7">The sequence shown here is derived from an EMBL/GenBank/DDBJ whole genome shotgun (WGS) entry which is preliminary data.</text>
</comment>
<dbReference type="InterPro" id="IPR013083">
    <property type="entry name" value="Znf_RING/FYVE/PHD"/>
</dbReference>
<evidence type="ECO:0000256" key="1">
    <source>
        <dbReference type="ARBA" id="ARBA00022771"/>
    </source>
</evidence>
<evidence type="ECO:0000256" key="2">
    <source>
        <dbReference type="ARBA" id="ARBA00022833"/>
    </source>
</evidence>
<protein>
    <recommendedName>
        <fullName evidence="5">RING-type domain-containing protein</fullName>
    </recommendedName>
</protein>